<dbReference type="Gene3D" id="3.20.20.140">
    <property type="entry name" value="Metal-dependent hydrolases"/>
    <property type="match status" value="1"/>
</dbReference>
<dbReference type="EMBL" id="UINC01133080">
    <property type="protein sequence ID" value="SVD15797.1"/>
    <property type="molecule type" value="Genomic_DNA"/>
</dbReference>
<evidence type="ECO:0000259" key="1">
    <source>
        <dbReference type="Pfam" id="PF07969"/>
    </source>
</evidence>
<protein>
    <recommendedName>
        <fullName evidence="1">Amidohydrolase 3 domain-containing protein</fullName>
    </recommendedName>
</protein>
<evidence type="ECO:0000313" key="2">
    <source>
        <dbReference type="EMBL" id="SVD15797.1"/>
    </source>
</evidence>
<dbReference type="AlphaFoldDB" id="A0A382T2U4"/>
<dbReference type="InterPro" id="IPR011059">
    <property type="entry name" value="Metal-dep_hydrolase_composite"/>
</dbReference>
<dbReference type="PANTHER" id="PTHR22642">
    <property type="entry name" value="IMIDAZOLONEPROPIONASE"/>
    <property type="match status" value="1"/>
</dbReference>
<feature type="domain" description="Amidohydrolase 3" evidence="1">
    <location>
        <begin position="73"/>
        <end position="231"/>
    </location>
</feature>
<dbReference type="InterPro" id="IPR013108">
    <property type="entry name" value="Amidohydro_3"/>
</dbReference>
<dbReference type="Gene3D" id="3.10.310.70">
    <property type="match status" value="1"/>
</dbReference>
<reference evidence="2" key="1">
    <citation type="submission" date="2018-05" db="EMBL/GenBank/DDBJ databases">
        <authorList>
            <person name="Lanie J.A."/>
            <person name="Ng W.-L."/>
            <person name="Kazmierczak K.M."/>
            <person name="Andrzejewski T.M."/>
            <person name="Davidsen T.M."/>
            <person name="Wayne K.J."/>
            <person name="Tettelin H."/>
            <person name="Glass J.I."/>
            <person name="Rusch D."/>
            <person name="Podicherti R."/>
            <person name="Tsui H.-C.T."/>
            <person name="Winkler M.E."/>
        </authorList>
    </citation>
    <scope>NUCLEOTIDE SEQUENCE</scope>
</reference>
<accession>A0A382T2U4</accession>
<gene>
    <name evidence="2" type="ORF">METZ01_LOCUS368651</name>
</gene>
<dbReference type="PANTHER" id="PTHR22642:SF2">
    <property type="entry name" value="PROTEIN LONG AFTER FAR-RED 3"/>
    <property type="match status" value="1"/>
</dbReference>
<organism evidence="2">
    <name type="scientific">marine metagenome</name>
    <dbReference type="NCBI Taxonomy" id="408172"/>
    <lineage>
        <taxon>unclassified sequences</taxon>
        <taxon>metagenomes</taxon>
        <taxon>ecological metagenomes</taxon>
    </lineage>
</organism>
<dbReference type="Pfam" id="PF07969">
    <property type="entry name" value="Amidohydro_3"/>
    <property type="match status" value="1"/>
</dbReference>
<proteinExistence type="predicted"/>
<dbReference type="SUPFAM" id="SSF51338">
    <property type="entry name" value="Composite domain of metallo-dependent hydrolases"/>
    <property type="match status" value="1"/>
</dbReference>
<dbReference type="Gene3D" id="2.30.40.10">
    <property type="entry name" value="Urease, subunit C, domain 1"/>
    <property type="match status" value="1"/>
</dbReference>
<dbReference type="GO" id="GO:0016810">
    <property type="term" value="F:hydrolase activity, acting on carbon-nitrogen (but not peptide) bonds"/>
    <property type="evidence" value="ECO:0007669"/>
    <property type="project" value="InterPro"/>
</dbReference>
<sequence length="249" mass="27906">MNYKKILSSLAFCLLSFSVNGNCVDANLVLINGKVYTGNFNQLIARTIAIKDQYIVYVDNKEYSHELICENPQILDLKGQYIFPGFTDAHGHLKGIGYRELTLNLQGINSLKETLTKVKHHIKDKKSGDWIIGRGWIDKVWPEKRFPNKFDLDEFSPLNPVVLERADGHAIVVNSLALGLANINSDTPNPHGGFIEKNKKGEPTGLLVDMAANLILDLIPKQSLEMDKEAFIKGLERNVSIGWTQIHVP</sequence>
<feature type="non-terminal residue" evidence="2">
    <location>
        <position position="249"/>
    </location>
</feature>
<name>A0A382T2U4_9ZZZZ</name>